<feature type="non-terminal residue" evidence="1">
    <location>
        <position position="1"/>
    </location>
</feature>
<accession>A0A382ZQ53</accession>
<proteinExistence type="predicted"/>
<protein>
    <submittedName>
        <fullName evidence="1">Uncharacterized protein</fullName>
    </submittedName>
</protein>
<sequence>GIKLECVIDDDLKKQNGKYLGLPVISMDTLDQFNIETIIISSIEFQEKIKEKTLKKFGEKYMIITLFD</sequence>
<dbReference type="EMBL" id="UINC01185619">
    <property type="protein sequence ID" value="SVD97420.1"/>
    <property type="molecule type" value="Genomic_DNA"/>
</dbReference>
<dbReference type="Gene3D" id="3.40.50.720">
    <property type="entry name" value="NAD(P)-binding Rossmann-like Domain"/>
    <property type="match status" value="1"/>
</dbReference>
<organism evidence="1">
    <name type="scientific">marine metagenome</name>
    <dbReference type="NCBI Taxonomy" id="408172"/>
    <lineage>
        <taxon>unclassified sequences</taxon>
        <taxon>metagenomes</taxon>
        <taxon>ecological metagenomes</taxon>
    </lineage>
</organism>
<reference evidence="1" key="1">
    <citation type="submission" date="2018-05" db="EMBL/GenBank/DDBJ databases">
        <authorList>
            <person name="Lanie J.A."/>
            <person name="Ng W.-L."/>
            <person name="Kazmierczak K.M."/>
            <person name="Andrzejewski T.M."/>
            <person name="Davidsen T.M."/>
            <person name="Wayne K.J."/>
            <person name="Tettelin H."/>
            <person name="Glass J.I."/>
            <person name="Rusch D."/>
            <person name="Podicherti R."/>
            <person name="Tsui H.-C.T."/>
            <person name="Winkler M.E."/>
        </authorList>
    </citation>
    <scope>NUCLEOTIDE SEQUENCE</scope>
</reference>
<gene>
    <name evidence="1" type="ORF">METZ01_LOCUS450274</name>
</gene>
<evidence type="ECO:0000313" key="1">
    <source>
        <dbReference type="EMBL" id="SVD97420.1"/>
    </source>
</evidence>
<dbReference type="AlphaFoldDB" id="A0A382ZQ53"/>
<name>A0A382ZQ53_9ZZZZ</name>